<name>A0A4R0M908_9SPHI</name>
<dbReference type="OrthoDB" id="624443at2"/>
<dbReference type="RefSeq" id="WP_131612926.1">
    <property type="nucleotide sequence ID" value="NZ_SJSM01000041.1"/>
</dbReference>
<evidence type="ECO:0000313" key="1">
    <source>
        <dbReference type="EMBL" id="TCC82601.1"/>
    </source>
</evidence>
<dbReference type="Proteomes" id="UP000291117">
    <property type="component" value="Unassembled WGS sequence"/>
</dbReference>
<accession>A0A4R0M908</accession>
<keyword evidence="2" id="KW-1185">Reference proteome</keyword>
<organism evidence="1 2">
    <name type="scientific">Pedobacter hiemivivus</name>
    <dbReference type="NCBI Taxonomy" id="2530454"/>
    <lineage>
        <taxon>Bacteria</taxon>
        <taxon>Pseudomonadati</taxon>
        <taxon>Bacteroidota</taxon>
        <taxon>Sphingobacteriia</taxon>
        <taxon>Sphingobacteriales</taxon>
        <taxon>Sphingobacteriaceae</taxon>
        <taxon>Pedobacter</taxon>
    </lineage>
</organism>
<sequence>MYPNELFLHKKPTGTPAELQEFAKTVLKYFFETYPLDESLEMLWRMIQQSFYTKRFVLTNAERGNLIAYYENLHAVILAASIVNEELKKPA</sequence>
<dbReference type="EMBL" id="SJSM01000041">
    <property type="protein sequence ID" value="TCC82601.1"/>
    <property type="molecule type" value="Genomic_DNA"/>
</dbReference>
<proteinExistence type="predicted"/>
<protein>
    <submittedName>
        <fullName evidence="1">Uncharacterized protein</fullName>
    </submittedName>
</protein>
<evidence type="ECO:0000313" key="2">
    <source>
        <dbReference type="Proteomes" id="UP000291117"/>
    </source>
</evidence>
<dbReference type="AlphaFoldDB" id="A0A4R0M908"/>
<reference evidence="1 2" key="1">
    <citation type="submission" date="2019-02" db="EMBL/GenBank/DDBJ databases">
        <title>Pedobacter sp. RP-3-8 sp. nov., isolated from Arctic soil.</title>
        <authorList>
            <person name="Dahal R.H."/>
        </authorList>
    </citation>
    <scope>NUCLEOTIDE SEQUENCE [LARGE SCALE GENOMIC DNA]</scope>
    <source>
        <strain evidence="1 2">RP-3-8</strain>
    </source>
</reference>
<gene>
    <name evidence="1" type="ORF">EZ444_26525</name>
</gene>
<comment type="caution">
    <text evidence="1">The sequence shown here is derived from an EMBL/GenBank/DDBJ whole genome shotgun (WGS) entry which is preliminary data.</text>
</comment>